<keyword evidence="2" id="KW-1185">Reference proteome</keyword>
<organism evidence="1 2">
    <name type="scientific">Caulifigura coniformis</name>
    <dbReference type="NCBI Taxonomy" id="2527983"/>
    <lineage>
        <taxon>Bacteria</taxon>
        <taxon>Pseudomonadati</taxon>
        <taxon>Planctomycetota</taxon>
        <taxon>Planctomycetia</taxon>
        <taxon>Planctomycetales</taxon>
        <taxon>Planctomycetaceae</taxon>
        <taxon>Caulifigura</taxon>
    </lineage>
</organism>
<protein>
    <recommendedName>
        <fullName evidence="3">Type VI secretion protein, VC_A0110 family</fullName>
    </recommendedName>
</protein>
<dbReference type="OrthoDB" id="9763676at2"/>
<dbReference type="RefSeq" id="WP_145032159.1">
    <property type="nucleotide sequence ID" value="NZ_CP036271.1"/>
</dbReference>
<evidence type="ECO:0000313" key="1">
    <source>
        <dbReference type="EMBL" id="QDT55814.1"/>
    </source>
</evidence>
<dbReference type="InParanoid" id="A0A517SI61"/>
<name>A0A517SI61_9PLAN</name>
<sequence>MRDRLEQFYEQELLFIRKMAADFARDRPKIADRLMLTQDARESADPHTERLIESFAFLTARVRLKLEDEFPELVNALMGLLYPHYLAPVPSMTIAQFTLDPSSGSSTDGFTIPRHSRLFSHSIQGVQCKFRNAYPVTLWPIELNTAYLTAPFGTQIRLPPGLGRFEAMLRLELSLTGNLTWETLNLDTLRVYLHGDEKTTHQLYESLFNNCDGVYVRDPSSQAAVLLKADSIREVGFGRDEGMLPNDARTFEGYRLITEYFAFPQKFLFADFTGLKSVISQAKGPKLDVCVLFKRADRTLEPRVDRSMLRLGCTPIVNLFSQQAEPIRLTHTTTDYHVIPDIRNRRAFEIYSIDEVTSTNLETGVITEYQPFFACRHGASEDTPASYWASKRLPSTVKNDRGTEVWLSLIDLNFDPSLPDAEVLSLRTTCSNRDLPGELRTHGGESWVFQLEGQAPIRRIEPLVPPSLPSRLPAGELRWRLISHLSLNHLSISDGVAGAAALREILKLYDYTNTRATAQQIAGIESVSSRRKTARIIGDAAIGFCRGLEIDLAFDPQKYPGVGTFLLASVLDKFLGLYANINSFTRLSTRFSNQAEPFKVWPYRVGDQTIL</sequence>
<dbReference type="Pfam" id="PF05947">
    <property type="entry name" value="T6SS_TssF"/>
    <property type="match status" value="1"/>
</dbReference>
<dbReference type="KEGG" id="ccos:Pan44_38620"/>
<dbReference type="PANTHER" id="PTHR35370">
    <property type="entry name" value="CYTOPLASMIC PROTEIN-RELATED-RELATED"/>
    <property type="match status" value="1"/>
</dbReference>
<dbReference type="PANTHER" id="PTHR35370:SF1">
    <property type="entry name" value="TYPE VI SECRETION SYSTEM COMPONENT TSSF1"/>
    <property type="match status" value="1"/>
</dbReference>
<proteinExistence type="predicted"/>
<gene>
    <name evidence="1" type="ORF">Pan44_38620</name>
</gene>
<dbReference type="Proteomes" id="UP000315700">
    <property type="component" value="Chromosome"/>
</dbReference>
<reference evidence="1 2" key="1">
    <citation type="submission" date="2019-02" db="EMBL/GenBank/DDBJ databases">
        <title>Deep-cultivation of Planctomycetes and their phenomic and genomic characterization uncovers novel biology.</title>
        <authorList>
            <person name="Wiegand S."/>
            <person name="Jogler M."/>
            <person name="Boedeker C."/>
            <person name="Pinto D."/>
            <person name="Vollmers J."/>
            <person name="Rivas-Marin E."/>
            <person name="Kohn T."/>
            <person name="Peeters S.H."/>
            <person name="Heuer A."/>
            <person name="Rast P."/>
            <person name="Oberbeckmann S."/>
            <person name="Bunk B."/>
            <person name="Jeske O."/>
            <person name="Meyerdierks A."/>
            <person name="Storesund J.E."/>
            <person name="Kallscheuer N."/>
            <person name="Luecker S."/>
            <person name="Lage O.M."/>
            <person name="Pohl T."/>
            <person name="Merkel B.J."/>
            <person name="Hornburger P."/>
            <person name="Mueller R.-W."/>
            <person name="Bruemmer F."/>
            <person name="Labrenz M."/>
            <person name="Spormann A.M."/>
            <person name="Op den Camp H."/>
            <person name="Overmann J."/>
            <person name="Amann R."/>
            <person name="Jetten M.S.M."/>
            <person name="Mascher T."/>
            <person name="Medema M.H."/>
            <person name="Devos D.P."/>
            <person name="Kaster A.-K."/>
            <person name="Ovreas L."/>
            <person name="Rohde M."/>
            <person name="Galperin M.Y."/>
            <person name="Jogler C."/>
        </authorList>
    </citation>
    <scope>NUCLEOTIDE SEQUENCE [LARGE SCALE GENOMIC DNA]</scope>
    <source>
        <strain evidence="1 2">Pan44</strain>
    </source>
</reference>
<evidence type="ECO:0008006" key="3">
    <source>
        <dbReference type="Google" id="ProtNLM"/>
    </source>
</evidence>
<accession>A0A517SI61</accession>
<evidence type="ECO:0000313" key="2">
    <source>
        <dbReference type="Proteomes" id="UP000315700"/>
    </source>
</evidence>
<dbReference type="AlphaFoldDB" id="A0A517SI61"/>
<dbReference type="NCBIfam" id="TIGR03359">
    <property type="entry name" value="VI_chp_6"/>
    <property type="match status" value="1"/>
</dbReference>
<dbReference type="InterPro" id="IPR010272">
    <property type="entry name" value="T6SS_TssF"/>
</dbReference>
<dbReference type="PIRSF" id="PIRSF028304">
    <property type="entry name" value="UCP028304"/>
    <property type="match status" value="1"/>
</dbReference>
<dbReference type="EMBL" id="CP036271">
    <property type="protein sequence ID" value="QDT55814.1"/>
    <property type="molecule type" value="Genomic_DNA"/>
</dbReference>